<evidence type="ECO:0000313" key="2">
    <source>
        <dbReference type="Proteomes" id="UP000627781"/>
    </source>
</evidence>
<accession>A0ABR8PS16</accession>
<comment type="caution">
    <text evidence="1">The sequence shown here is derived from an EMBL/GenBank/DDBJ whole genome shotgun (WGS) entry which is preliminary data.</text>
</comment>
<evidence type="ECO:0008006" key="3">
    <source>
        <dbReference type="Google" id="ProtNLM"/>
    </source>
</evidence>
<organism evidence="1 2">
    <name type="scientific">Clostridium cibarium</name>
    <dbReference type="NCBI Taxonomy" id="2762247"/>
    <lineage>
        <taxon>Bacteria</taxon>
        <taxon>Bacillati</taxon>
        <taxon>Bacillota</taxon>
        <taxon>Clostridia</taxon>
        <taxon>Eubacteriales</taxon>
        <taxon>Clostridiaceae</taxon>
        <taxon>Clostridium</taxon>
    </lineage>
</organism>
<keyword evidence="2" id="KW-1185">Reference proteome</keyword>
<reference evidence="1 2" key="1">
    <citation type="submission" date="2020-08" db="EMBL/GenBank/DDBJ databases">
        <title>A Genomic Blueprint of the Chicken Gut Microbiome.</title>
        <authorList>
            <person name="Gilroy R."/>
            <person name="Ravi A."/>
            <person name="Getino M."/>
            <person name="Pursley I."/>
            <person name="Horton D.L."/>
            <person name="Alikhan N.-F."/>
            <person name="Baker D."/>
            <person name="Gharbi K."/>
            <person name="Hall N."/>
            <person name="Watson M."/>
            <person name="Adriaenssens E.M."/>
            <person name="Foster-Nyarko E."/>
            <person name="Jarju S."/>
            <person name="Secka A."/>
            <person name="Antonio M."/>
            <person name="Oren A."/>
            <person name="Chaudhuri R."/>
            <person name="La Ragione R.M."/>
            <person name="Hildebrand F."/>
            <person name="Pallen M.J."/>
        </authorList>
    </citation>
    <scope>NUCLEOTIDE SEQUENCE [LARGE SCALE GENOMIC DNA]</scope>
    <source>
        <strain evidence="1 2">Sa3CVN1</strain>
    </source>
</reference>
<proteinExistence type="predicted"/>
<evidence type="ECO:0000313" key="1">
    <source>
        <dbReference type="EMBL" id="MBD7910930.1"/>
    </source>
</evidence>
<protein>
    <recommendedName>
        <fullName evidence="3">Membrane-associated protein</fullName>
    </recommendedName>
</protein>
<dbReference type="RefSeq" id="WP_143317515.1">
    <property type="nucleotide sequence ID" value="NZ_JACSRA010000007.1"/>
</dbReference>
<name>A0ABR8PS16_9CLOT</name>
<gene>
    <name evidence="1" type="ORF">H9661_06125</name>
</gene>
<sequence length="185" mass="21414">MNKKQLTMTLILGALMLLLIFTQRFFDNNFKKVALTNSNMGELKEYSMVNGQFAYSIPSKWSLKDINSDDYDVFKAEFKGNDIMGYIELINNNDDVVSVAQKDLDNLILSHDKEKIDRYKSGKRNCIKVIYKTKIKNGYTFVNINYYIPLNEGKIGKVTFIVKEDSYKDDMSVVFNSIVDNYICK</sequence>
<dbReference type="EMBL" id="JACSRA010000007">
    <property type="protein sequence ID" value="MBD7910930.1"/>
    <property type="molecule type" value="Genomic_DNA"/>
</dbReference>
<dbReference type="Proteomes" id="UP000627781">
    <property type="component" value="Unassembled WGS sequence"/>
</dbReference>